<evidence type="ECO:0000313" key="3">
    <source>
        <dbReference type="WBParaSite" id="SMUV_0000128501-mRNA-1"/>
    </source>
</evidence>
<dbReference type="WBParaSite" id="SMUV_0000128501-mRNA-1">
    <property type="protein sequence ID" value="SMUV_0000128501-mRNA-1"/>
    <property type="gene ID" value="SMUV_0000128501"/>
</dbReference>
<evidence type="ECO:0000313" key="2">
    <source>
        <dbReference type="Proteomes" id="UP000046393"/>
    </source>
</evidence>
<reference evidence="3" key="1">
    <citation type="submission" date="2017-02" db="UniProtKB">
        <authorList>
            <consortium name="WormBaseParasite"/>
        </authorList>
    </citation>
    <scope>IDENTIFICATION</scope>
</reference>
<dbReference type="AlphaFoldDB" id="A0A0N5AAV9"/>
<protein>
    <submittedName>
        <fullName evidence="3">Uncharacterized protein</fullName>
    </submittedName>
</protein>
<sequence length="105" mass="12249">MTMYGTGCRLPLWQFLLIVIALFQVPMAKSYVVELPVGGIDNSVWNPYLQMGNGLRRMYLQRREIVSQRDLLGHYPNVQYFIDGPERVFYRRILTPIYATPSTYA</sequence>
<name>A0A0N5AAV9_9BILA</name>
<evidence type="ECO:0000256" key="1">
    <source>
        <dbReference type="SAM" id="SignalP"/>
    </source>
</evidence>
<proteinExistence type="predicted"/>
<dbReference type="Proteomes" id="UP000046393">
    <property type="component" value="Unplaced"/>
</dbReference>
<organism evidence="2 3">
    <name type="scientific">Syphacia muris</name>
    <dbReference type="NCBI Taxonomy" id="451379"/>
    <lineage>
        <taxon>Eukaryota</taxon>
        <taxon>Metazoa</taxon>
        <taxon>Ecdysozoa</taxon>
        <taxon>Nematoda</taxon>
        <taxon>Chromadorea</taxon>
        <taxon>Rhabditida</taxon>
        <taxon>Spirurina</taxon>
        <taxon>Oxyuridomorpha</taxon>
        <taxon>Oxyuroidea</taxon>
        <taxon>Oxyuridae</taxon>
        <taxon>Syphacia</taxon>
    </lineage>
</organism>
<feature type="chain" id="PRO_5005892899" evidence="1">
    <location>
        <begin position="31"/>
        <end position="105"/>
    </location>
</feature>
<feature type="signal peptide" evidence="1">
    <location>
        <begin position="1"/>
        <end position="30"/>
    </location>
</feature>
<keyword evidence="1" id="KW-0732">Signal</keyword>
<accession>A0A0N5AAV9</accession>
<keyword evidence="2" id="KW-1185">Reference proteome</keyword>